<dbReference type="EMBL" id="BAEQ01000065">
    <property type="protein sequence ID" value="GAC30655.1"/>
    <property type="molecule type" value="Genomic_DNA"/>
</dbReference>
<dbReference type="Proteomes" id="UP000006251">
    <property type="component" value="Unassembled WGS sequence"/>
</dbReference>
<organism evidence="1 2">
    <name type="scientific">Brumicola pallidula DSM 14239 = ACAM 615</name>
    <dbReference type="NCBI Taxonomy" id="1121922"/>
    <lineage>
        <taxon>Bacteria</taxon>
        <taxon>Pseudomonadati</taxon>
        <taxon>Pseudomonadota</taxon>
        <taxon>Gammaproteobacteria</taxon>
        <taxon>Alteromonadales</taxon>
        <taxon>Alteromonadaceae</taxon>
        <taxon>Brumicola</taxon>
    </lineage>
</organism>
<evidence type="ECO:0000313" key="2">
    <source>
        <dbReference type="Proteomes" id="UP000006251"/>
    </source>
</evidence>
<proteinExistence type="predicted"/>
<accession>K7A594</accession>
<comment type="caution">
    <text evidence="1">The sequence shown here is derived from an EMBL/GenBank/DDBJ whole genome shotgun (WGS) entry which is preliminary data.</text>
</comment>
<gene>
    <name evidence="1" type="ORF">GPAL_3815</name>
</gene>
<sequence>MPGAQLNMNCELTNLPIRNCNGYANTINTIFRLGFVYKHFAAMFYGANVDINEKLGDIHAQ</sequence>
<protein>
    <submittedName>
        <fullName evidence="1">Uncharacterized protein</fullName>
    </submittedName>
</protein>
<dbReference type="AlphaFoldDB" id="K7A594"/>
<reference evidence="2" key="1">
    <citation type="journal article" date="2014" name="Environ. Microbiol.">
        <title>Comparative genomics of the marine bacterial genus Glaciecola reveals the high degree of genomic diversity and genomic characteristic for cold adaptation.</title>
        <authorList>
            <person name="Qin Q.L."/>
            <person name="Xie B.B."/>
            <person name="Yu Y."/>
            <person name="Shu Y.L."/>
            <person name="Rong J.C."/>
            <person name="Zhang Y.J."/>
            <person name="Zhao D.L."/>
            <person name="Chen X.L."/>
            <person name="Zhang X.Y."/>
            <person name="Chen B."/>
            <person name="Zhou B.C."/>
            <person name="Zhang Y.Z."/>
        </authorList>
    </citation>
    <scope>NUCLEOTIDE SEQUENCE [LARGE SCALE GENOMIC DNA]</scope>
    <source>
        <strain evidence="2">ACAM 615</strain>
    </source>
</reference>
<keyword evidence="2" id="KW-1185">Reference proteome</keyword>
<evidence type="ECO:0000313" key="1">
    <source>
        <dbReference type="EMBL" id="GAC30655.1"/>
    </source>
</evidence>
<name>K7A594_9ALTE</name>